<organism evidence="2 3">
    <name type="scientific">Xylaria hypoxylon</name>
    <dbReference type="NCBI Taxonomy" id="37992"/>
    <lineage>
        <taxon>Eukaryota</taxon>
        <taxon>Fungi</taxon>
        <taxon>Dikarya</taxon>
        <taxon>Ascomycota</taxon>
        <taxon>Pezizomycotina</taxon>
        <taxon>Sordariomycetes</taxon>
        <taxon>Xylariomycetidae</taxon>
        <taxon>Xylariales</taxon>
        <taxon>Xylariaceae</taxon>
        <taxon>Xylaria</taxon>
    </lineage>
</organism>
<accession>A0A4Z0YGZ6</accession>
<evidence type="ECO:0000313" key="2">
    <source>
        <dbReference type="EMBL" id="TGJ78531.1"/>
    </source>
</evidence>
<feature type="compositionally biased region" description="Polar residues" evidence="1">
    <location>
        <begin position="12"/>
        <end position="22"/>
    </location>
</feature>
<reference evidence="2 3" key="1">
    <citation type="submission" date="2019-03" db="EMBL/GenBank/DDBJ databases">
        <title>Draft genome sequence of Xylaria hypoxylon DSM 108379, a ubiquitous saprotrophic-parasitic fungi on hardwood.</title>
        <authorList>
            <person name="Buettner E."/>
            <person name="Leonhardt S."/>
            <person name="Gebauer A.M."/>
            <person name="Liers C."/>
            <person name="Hofrichter M."/>
            <person name="Kellner H."/>
        </authorList>
    </citation>
    <scope>NUCLEOTIDE SEQUENCE [LARGE SCALE GENOMIC DNA]</scope>
    <source>
        <strain evidence="2 3">DSM 108379</strain>
    </source>
</reference>
<dbReference type="EMBL" id="SKBN01000379">
    <property type="protein sequence ID" value="TGJ78531.1"/>
    <property type="molecule type" value="Genomic_DNA"/>
</dbReference>
<feature type="region of interest" description="Disordered" evidence="1">
    <location>
        <begin position="1"/>
        <end position="38"/>
    </location>
</feature>
<evidence type="ECO:0000313" key="3">
    <source>
        <dbReference type="Proteomes" id="UP000297716"/>
    </source>
</evidence>
<name>A0A4Z0YGZ6_9PEZI</name>
<comment type="caution">
    <text evidence="2">The sequence shown here is derived from an EMBL/GenBank/DDBJ whole genome shotgun (WGS) entry which is preliminary data.</text>
</comment>
<dbReference type="AlphaFoldDB" id="A0A4Z0YGZ6"/>
<sequence length="133" mass="15060">MGNKNKAIGKQSPPQRRSGNTSRHADAPDAAATSWPPFKPELPVTQLIFDTPVPALLDQIVLLRNFWPRSLCRDYVTFLSGLPLTTTPGRPRRGEATRVNDRFQIQDAQFSQRLWLQTGLRDAVLEDSVKHLW</sequence>
<dbReference type="Proteomes" id="UP000297716">
    <property type="component" value="Unassembled WGS sequence"/>
</dbReference>
<keyword evidence="3" id="KW-1185">Reference proteome</keyword>
<protein>
    <submittedName>
        <fullName evidence="2">Uncharacterized protein</fullName>
    </submittedName>
</protein>
<dbReference type="OrthoDB" id="69177at2759"/>
<gene>
    <name evidence="2" type="ORF">E0Z10_g10228</name>
</gene>
<evidence type="ECO:0000256" key="1">
    <source>
        <dbReference type="SAM" id="MobiDB-lite"/>
    </source>
</evidence>
<proteinExistence type="predicted"/>